<keyword evidence="13" id="KW-1185">Reference proteome</keyword>
<proteinExistence type="predicted"/>
<keyword evidence="2" id="KW-0813">Transport</keyword>
<evidence type="ECO:0000256" key="3">
    <source>
        <dbReference type="ARBA" id="ARBA00022475"/>
    </source>
</evidence>
<dbReference type="AlphaFoldDB" id="A0AAD3HBA8"/>
<dbReference type="InterPro" id="IPR003593">
    <property type="entry name" value="AAA+_ATPase"/>
</dbReference>
<dbReference type="Pfam" id="PF00005">
    <property type="entry name" value="ABC_tran"/>
    <property type="match status" value="1"/>
</dbReference>
<keyword evidence="8" id="KW-0175">Coiled coil</keyword>
<dbReference type="GO" id="GO:0043190">
    <property type="term" value="C:ATP-binding cassette (ABC) transporter complex"/>
    <property type="evidence" value="ECO:0007669"/>
    <property type="project" value="TreeGrafter"/>
</dbReference>
<feature type="coiled-coil region" evidence="8">
    <location>
        <begin position="396"/>
        <end position="433"/>
    </location>
</feature>
<dbReference type="GO" id="GO:0005524">
    <property type="term" value="F:ATP binding"/>
    <property type="evidence" value="ECO:0007669"/>
    <property type="project" value="UniProtKB-KW"/>
</dbReference>
<dbReference type="Proteomes" id="UP001054902">
    <property type="component" value="Unassembled WGS sequence"/>
</dbReference>
<protein>
    <recommendedName>
        <fullName evidence="11">ABC transporter domain-containing protein</fullName>
    </recommendedName>
</protein>
<dbReference type="PROSITE" id="PS50893">
    <property type="entry name" value="ABC_TRANSPORTER_2"/>
    <property type="match status" value="1"/>
</dbReference>
<feature type="transmembrane region" description="Helical" evidence="10">
    <location>
        <begin position="141"/>
        <end position="160"/>
    </location>
</feature>
<accession>A0AAD3HBA8</accession>
<gene>
    <name evidence="12" type="ORF">CTEN210_13736</name>
</gene>
<evidence type="ECO:0000313" key="13">
    <source>
        <dbReference type="Proteomes" id="UP001054902"/>
    </source>
</evidence>
<dbReference type="SMART" id="SM00382">
    <property type="entry name" value="AAA"/>
    <property type="match status" value="1"/>
</dbReference>
<dbReference type="InterPro" id="IPR027417">
    <property type="entry name" value="P-loop_NTPase"/>
</dbReference>
<evidence type="ECO:0000256" key="1">
    <source>
        <dbReference type="ARBA" id="ARBA00004202"/>
    </source>
</evidence>
<sequence>MFSMEDFVHFVFPPLTTHLKHVQNDHTSSLFPYDGLIAVAAVTYCRYTVKYNNESRASRLFWSAVLGYLAYNRYDYWIHALAYLFSFAVYFYEKANAFFANGSKSKAIDDVNRQVKVLSIVGSFYLLVGHVMYSLSYPDGIISGNALVLKFYTFVCVKFMDGVGYLMPIKEFKAAHDIMTEFIDPTELYAKAKHLLFVTFHIQVGMGYLGIEFLRAEQGRKNQLVKIEEEVKKNGAGTDSNNAVKMNGTKKKTKSTEKETKQKDASEKFRKGAGPFIFFVALPYMMQIVFYGGMNMYAFHCFRDDIHRAIRLNDLFANNGARFVATATSKESNLSPDAYASNSETVVTTVYDMFNRNLFSLPKLMLIPGIIAKQPMMVVQITPMILFSDWLKSVIVAAITTEVERVNKEVKDLESMRTKVEQYDLKNSELIQRSGYESVIFTERKWIDLTEQIQDKKARTSLMTRSKNFYSGLQRHFVMMALVDCALAKLIAVGKIFAVDIFVYARAIEDMINFVLMKSRAESELASMESSIKVLRELKDIWDASEERNLLDCEVQDMSNELSIKGLTYTRGSASVNIEKMTLKPGIYALTGANGSGKSTLFRLLMGCRSNYESVDLHSSIVLNSRGSLSMPSSDVVEITQNFYFPLFSTPFDWIYNVDIFEGVADASMKESMTKKLEAELKSLKFYPETQLESSESTLMADLTSEKEDWFSDLSGGQKSKVELVRKVFLADQCPGVLLVDETFAPLDPESKNLCMQKIKEFCKESIVIVIYHADVKMAEGEEASTEDLGACVESSNFFDSNIHVEDGALSLRPVCS</sequence>
<dbReference type="GO" id="GO:0042626">
    <property type="term" value="F:ATPase-coupled transmembrane transporter activity"/>
    <property type="evidence" value="ECO:0007669"/>
    <property type="project" value="TreeGrafter"/>
</dbReference>
<evidence type="ECO:0000256" key="9">
    <source>
        <dbReference type="SAM" id="MobiDB-lite"/>
    </source>
</evidence>
<feature type="domain" description="ABC transporter" evidence="11">
    <location>
        <begin position="553"/>
        <end position="814"/>
    </location>
</feature>
<evidence type="ECO:0000259" key="11">
    <source>
        <dbReference type="PROSITE" id="PS50893"/>
    </source>
</evidence>
<dbReference type="Gene3D" id="3.40.50.300">
    <property type="entry name" value="P-loop containing nucleotide triphosphate hydrolases"/>
    <property type="match status" value="1"/>
</dbReference>
<keyword evidence="3" id="KW-1003">Cell membrane</keyword>
<keyword evidence="5" id="KW-0067">ATP-binding</keyword>
<comment type="caution">
    <text evidence="12">The sequence shown here is derived from an EMBL/GenBank/DDBJ whole genome shotgun (WGS) entry which is preliminary data.</text>
</comment>
<evidence type="ECO:0000256" key="6">
    <source>
        <dbReference type="ARBA" id="ARBA00022967"/>
    </source>
</evidence>
<comment type="subcellular location">
    <subcellularLocation>
        <location evidence="1">Cell membrane</location>
        <topology evidence="1">Peripheral membrane protein</topology>
    </subcellularLocation>
</comment>
<feature type="region of interest" description="Disordered" evidence="9">
    <location>
        <begin position="236"/>
        <end position="266"/>
    </location>
</feature>
<evidence type="ECO:0000313" key="12">
    <source>
        <dbReference type="EMBL" id="GFH57260.1"/>
    </source>
</evidence>
<evidence type="ECO:0000256" key="2">
    <source>
        <dbReference type="ARBA" id="ARBA00022448"/>
    </source>
</evidence>
<keyword evidence="10" id="KW-0812">Transmembrane</keyword>
<evidence type="ECO:0000256" key="4">
    <source>
        <dbReference type="ARBA" id="ARBA00022741"/>
    </source>
</evidence>
<feature type="transmembrane region" description="Helical" evidence="10">
    <location>
        <begin position="276"/>
        <end position="299"/>
    </location>
</feature>
<evidence type="ECO:0000256" key="10">
    <source>
        <dbReference type="SAM" id="Phobius"/>
    </source>
</evidence>
<reference evidence="12 13" key="1">
    <citation type="journal article" date="2021" name="Sci. Rep.">
        <title>The genome of the diatom Chaetoceros tenuissimus carries an ancient integrated fragment of an extant virus.</title>
        <authorList>
            <person name="Hongo Y."/>
            <person name="Kimura K."/>
            <person name="Takaki Y."/>
            <person name="Yoshida Y."/>
            <person name="Baba S."/>
            <person name="Kobayashi G."/>
            <person name="Nagasaki K."/>
            <person name="Hano T."/>
            <person name="Tomaru Y."/>
        </authorList>
    </citation>
    <scope>NUCLEOTIDE SEQUENCE [LARGE SCALE GENOMIC DNA]</scope>
    <source>
        <strain evidence="12 13">NIES-3715</strain>
    </source>
</reference>
<dbReference type="GO" id="GO:0016887">
    <property type="term" value="F:ATP hydrolysis activity"/>
    <property type="evidence" value="ECO:0007669"/>
    <property type="project" value="InterPro"/>
</dbReference>
<feature type="transmembrane region" description="Helical" evidence="10">
    <location>
        <begin position="76"/>
        <end position="93"/>
    </location>
</feature>
<dbReference type="EMBL" id="BLLK01000058">
    <property type="protein sequence ID" value="GFH57260.1"/>
    <property type="molecule type" value="Genomic_DNA"/>
</dbReference>
<keyword evidence="10" id="KW-1133">Transmembrane helix</keyword>
<feature type="transmembrane region" description="Helical" evidence="10">
    <location>
        <begin position="114"/>
        <end position="135"/>
    </location>
</feature>
<keyword evidence="7 10" id="KW-0472">Membrane</keyword>
<evidence type="ECO:0000256" key="7">
    <source>
        <dbReference type="ARBA" id="ARBA00023136"/>
    </source>
</evidence>
<keyword evidence="6" id="KW-1278">Translocase</keyword>
<dbReference type="InterPro" id="IPR003439">
    <property type="entry name" value="ABC_transporter-like_ATP-bd"/>
</dbReference>
<feature type="compositionally biased region" description="Basic and acidic residues" evidence="9">
    <location>
        <begin position="254"/>
        <end position="266"/>
    </location>
</feature>
<dbReference type="PANTHER" id="PTHR43553">
    <property type="entry name" value="HEAVY METAL TRANSPORTER"/>
    <property type="match status" value="1"/>
</dbReference>
<dbReference type="InterPro" id="IPR050095">
    <property type="entry name" value="ECF_ABC_transporter_ATP-bd"/>
</dbReference>
<organism evidence="12 13">
    <name type="scientific">Chaetoceros tenuissimus</name>
    <dbReference type="NCBI Taxonomy" id="426638"/>
    <lineage>
        <taxon>Eukaryota</taxon>
        <taxon>Sar</taxon>
        <taxon>Stramenopiles</taxon>
        <taxon>Ochrophyta</taxon>
        <taxon>Bacillariophyta</taxon>
        <taxon>Coscinodiscophyceae</taxon>
        <taxon>Chaetocerotophycidae</taxon>
        <taxon>Chaetocerotales</taxon>
        <taxon>Chaetocerotaceae</taxon>
        <taxon>Chaetoceros</taxon>
    </lineage>
</organism>
<dbReference type="PANTHER" id="PTHR43553:SF27">
    <property type="entry name" value="ENERGY-COUPLING FACTOR TRANSPORTER ATP-BINDING PROTEIN ECFA2"/>
    <property type="match status" value="1"/>
</dbReference>
<dbReference type="SUPFAM" id="SSF52540">
    <property type="entry name" value="P-loop containing nucleoside triphosphate hydrolases"/>
    <property type="match status" value="1"/>
</dbReference>
<name>A0AAD3HBA8_9STRA</name>
<evidence type="ECO:0000256" key="8">
    <source>
        <dbReference type="SAM" id="Coils"/>
    </source>
</evidence>
<keyword evidence="4" id="KW-0547">Nucleotide-binding</keyword>
<evidence type="ECO:0000256" key="5">
    <source>
        <dbReference type="ARBA" id="ARBA00022840"/>
    </source>
</evidence>